<evidence type="ECO:0000256" key="1">
    <source>
        <dbReference type="SAM" id="Phobius"/>
    </source>
</evidence>
<feature type="transmembrane region" description="Helical" evidence="1">
    <location>
        <begin position="197"/>
        <end position="218"/>
    </location>
</feature>
<evidence type="ECO:0000313" key="3">
    <source>
        <dbReference type="EMBL" id="PIS15343.1"/>
    </source>
</evidence>
<dbReference type="EMBL" id="PEZH01000009">
    <property type="protein sequence ID" value="PIS15343.1"/>
    <property type="molecule type" value="Genomic_DNA"/>
</dbReference>
<dbReference type="InterPro" id="IPR002102">
    <property type="entry name" value="Cohesin_dom"/>
</dbReference>
<protein>
    <recommendedName>
        <fullName evidence="2">Cohesin domain-containing protein</fullName>
    </recommendedName>
</protein>
<sequence length="220" mass="22837">MVIKIKRIVYILPIGLLLFLTSFVRAQTSSPHLSLVPSTKSEVVGDNFNVSVNVDTGGESIGSVDAIIEYNQNLLEVISVSEGSFFPTVTSTTTTPGKIKIYGIADTGAPKTGTGTLATVTFKGIVEGTALVSFVCQLGSTADSNINKGTVDVIECSANSNGSYVIDSSDSLLATESGLPETTASALPQTGFLEPTILLLSVGVILSILGAAFWPGVFKI</sequence>
<dbReference type="AlphaFoldDB" id="A0A2H0WRS4"/>
<dbReference type="SUPFAM" id="SSF49384">
    <property type="entry name" value="Carbohydrate-binding domain"/>
    <property type="match status" value="1"/>
</dbReference>
<name>A0A2H0WRS4_9BACT</name>
<gene>
    <name evidence="3" type="ORF">COT63_00425</name>
</gene>
<dbReference type="Pfam" id="PF00963">
    <property type="entry name" value="Cohesin"/>
    <property type="match status" value="1"/>
</dbReference>
<dbReference type="Proteomes" id="UP000231282">
    <property type="component" value="Unassembled WGS sequence"/>
</dbReference>
<dbReference type="Gene3D" id="2.60.40.680">
    <property type="match status" value="1"/>
</dbReference>
<reference evidence="4" key="1">
    <citation type="submission" date="2017-09" db="EMBL/GenBank/DDBJ databases">
        <title>Depth-based differentiation of microbial function through sediment-hosted aquifers and enrichment of novel symbionts in the deep terrestrial subsurface.</title>
        <authorList>
            <person name="Probst A.J."/>
            <person name="Ladd B."/>
            <person name="Jarett J.K."/>
            <person name="Geller-Mcgrath D.E."/>
            <person name="Sieber C.M.K."/>
            <person name="Emerson J.B."/>
            <person name="Anantharaman K."/>
            <person name="Thomas B.C."/>
            <person name="Malmstrom R."/>
            <person name="Stieglmeier M."/>
            <person name="Klingl A."/>
            <person name="Woyke T."/>
            <person name="Ryan C.M."/>
            <person name="Banfield J.F."/>
        </authorList>
    </citation>
    <scope>NUCLEOTIDE SEQUENCE [LARGE SCALE GENOMIC DNA]</scope>
</reference>
<keyword evidence="1" id="KW-0812">Transmembrane</keyword>
<accession>A0A2H0WRS4</accession>
<feature type="domain" description="Cohesin" evidence="2">
    <location>
        <begin position="37"/>
        <end position="128"/>
    </location>
</feature>
<keyword evidence="1" id="KW-0472">Membrane</keyword>
<dbReference type="GO" id="GO:0000272">
    <property type="term" value="P:polysaccharide catabolic process"/>
    <property type="evidence" value="ECO:0007669"/>
    <property type="project" value="InterPro"/>
</dbReference>
<comment type="caution">
    <text evidence="3">The sequence shown here is derived from an EMBL/GenBank/DDBJ whole genome shotgun (WGS) entry which is preliminary data.</text>
</comment>
<dbReference type="InterPro" id="IPR008965">
    <property type="entry name" value="CBM2/CBM3_carb-bd_dom_sf"/>
</dbReference>
<dbReference type="GO" id="GO:0030246">
    <property type="term" value="F:carbohydrate binding"/>
    <property type="evidence" value="ECO:0007669"/>
    <property type="project" value="InterPro"/>
</dbReference>
<organism evidence="3 4">
    <name type="scientific">Candidatus Shapirobacteria bacterium CG09_land_8_20_14_0_10_38_17</name>
    <dbReference type="NCBI Taxonomy" id="1974884"/>
    <lineage>
        <taxon>Bacteria</taxon>
        <taxon>Candidatus Shapironibacteriota</taxon>
    </lineage>
</organism>
<proteinExistence type="predicted"/>
<evidence type="ECO:0000313" key="4">
    <source>
        <dbReference type="Proteomes" id="UP000231282"/>
    </source>
</evidence>
<evidence type="ECO:0000259" key="2">
    <source>
        <dbReference type="Pfam" id="PF00963"/>
    </source>
</evidence>
<dbReference type="CDD" id="cd08547">
    <property type="entry name" value="Type_II_cohesin"/>
    <property type="match status" value="1"/>
</dbReference>
<keyword evidence="1" id="KW-1133">Transmembrane helix</keyword>